<dbReference type="AlphaFoldDB" id="A0A317T335"/>
<name>A0A317T335_9CHLB</name>
<keyword evidence="1" id="KW-0812">Transmembrane</keyword>
<dbReference type="EMBL" id="PDNZ01000009">
    <property type="protein sequence ID" value="PWW81169.1"/>
    <property type="molecule type" value="Genomic_DNA"/>
</dbReference>
<reference evidence="4" key="1">
    <citation type="submission" date="2017-10" db="EMBL/GenBank/DDBJ databases">
        <authorList>
            <person name="Gaisin V.A."/>
            <person name="Rysina M.S."/>
            <person name="Grouzdev D.S."/>
        </authorList>
    </citation>
    <scope>NUCLEOTIDE SEQUENCE [LARGE SCALE GENOMIC DNA]</scope>
    <source>
        <strain evidence="4">V1</strain>
    </source>
</reference>
<keyword evidence="1" id="KW-0472">Membrane</keyword>
<dbReference type="Pfam" id="PF02470">
    <property type="entry name" value="MlaD"/>
    <property type="match status" value="1"/>
</dbReference>
<evidence type="ECO:0000313" key="4">
    <source>
        <dbReference type="Proteomes" id="UP000246278"/>
    </source>
</evidence>
<proteinExistence type="predicted"/>
<evidence type="ECO:0000313" key="3">
    <source>
        <dbReference type="EMBL" id="PWW81169.1"/>
    </source>
</evidence>
<accession>A0A317T335</accession>
<dbReference type="PANTHER" id="PTHR33371">
    <property type="entry name" value="INTERMEMBRANE PHOSPHOLIPID TRANSPORT SYSTEM BINDING PROTEIN MLAD-RELATED"/>
    <property type="match status" value="1"/>
</dbReference>
<feature type="transmembrane region" description="Helical" evidence="1">
    <location>
        <begin position="12"/>
        <end position="32"/>
    </location>
</feature>
<dbReference type="PANTHER" id="PTHR33371:SF4">
    <property type="entry name" value="INTERMEMBRANE PHOSPHOLIPID TRANSPORT SYSTEM BINDING PROTEIN MLAD"/>
    <property type="match status" value="1"/>
</dbReference>
<evidence type="ECO:0000256" key="1">
    <source>
        <dbReference type="SAM" id="Phobius"/>
    </source>
</evidence>
<dbReference type="RefSeq" id="WP_110024151.1">
    <property type="nucleotide sequence ID" value="NZ_PDNZ01000009.1"/>
</dbReference>
<dbReference type="Proteomes" id="UP000246278">
    <property type="component" value="Unassembled WGS sequence"/>
</dbReference>
<feature type="domain" description="Mce/MlaD" evidence="2">
    <location>
        <begin position="44"/>
        <end position="123"/>
    </location>
</feature>
<sequence length="293" mass="32040">MRNPNTLKWSDLKTGIFFVIGLGLAAYIGLVVGKNSSLFKSVTKVQMMAQNVGSLKENNFVSVSGKKIGVVSKMDFLNRNDSLYVLVEMRLEEEFAPIVTKDSKARIISLGILGDKYVDITTGTGKPVEEGDFITLDESETGLDNLTATAGEAIGQINTLLDNINNGKGPLAKLLGSEKMAGDLEKTMENLKTVSAELTVFTRELQNGKGLLPKLINDKNFASETEDTIINIKQVAARTDSLMQKLNSEEGTIGQLHSNPALYSNLNESLADLDSLLIDLKENPKRYVRFSLF</sequence>
<keyword evidence="4" id="KW-1185">Reference proteome</keyword>
<comment type="caution">
    <text evidence="3">The sequence shown here is derived from an EMBL/GenBank/DDBJ whole genome shotgun (WGS) entry which is preliminary data.</text>
</comment>
<gene>
    <name evidence="3" type="ORF">CR164_11530</name>
</gene>
<organism evidence="3 4">
    <name type="scientific">Prosthecochloris marina</name>
    <dbReference type="NCBI Taxonomy" id="2017681"/>
    <lineage>
        <taxon>Bacteria</taxon>
        <taxon>Pseudomonadati</taxon>
        <taxon>Chlorobiota</taxon>
        <taxon>Chlorobiia</taxon>
        <taxon>Chlorobiales</taxon>
        <taxon>Chlorobiaceae</taxon>
        <taxon>Prosthecochloris</taxon>
    </lineage>
</organism>
<dbReference type="InterPro" id="IPR003399">
    <property type="entry name" value="Mce/MlaD"/>
</dbReference>
<protein>
    <submittedName>
        <fullName evidence="3">Mammalian cell entry protein</fullName>
    </submittedName>
</protein>
<dbReference type="OrthoDB" id="9769132at2"/>
<evidence type="ECO:0000259" key="2">
    <source>
        <dbReference type="Pfam" id="PF02470"/>
    </source>
</evidence>
<keyword evidence="1" id="KW-1133">Transmembrane helix</keyword>
<dbReference type="InterPro" id="IPR052336">
    <property type="entry name" value="MlaD_Phospholipid_Transporter"/>
</dbReference>